<dbReference type="InterPro" id="IPR023616">
    <property type="entry name" value="Cyt_c_oxase-like_su1_dom"/>
</dbReference>
<name>A0A2U9ILR4_9CREN</name>
<reference evidence="3 4" key="1">
    <citation type="submission" date="2018-05" db="EMBL/GenBank/DDBJ databases">
        <title>Complete Genome Sequences of Extremely Thermoacidophilic, Metal-Mobilizing Type-Strain Members of the Archaeal Family Sulfolobaceae: Acidianus brierleyi DSM-1651T, Acidianus sulfidivorans DSM-18786T, Metallosphaera hakonensis DSM-7519T, and Metallosphaera prunae DSM-10039T.</title>
        <authorList>
            <person name="Counts J.A."/>
            <person name="Kelly R.M."/>
        </authorList>
    </citation>
    <scope>NUCLEOTIDE SEQUENCE [LARGE SCALE GENOMIC DNA]</scope>
    <source>
        <strain evidence="3 4">JP7</strain>
    </source>
</reference>
<dbReference type="Proteomes" id="UP000248410">
    <property type="component" value="Chromosome"/>
</dbReference>
<feature type="transmembrane region" description="Helical" evidence="1">
    <location>
        <begin position="237"/>
        <end position="257"/>
    </location>
</feature>
<dbReference type="KEGG" id="asul:DFR86_04800"/>
<dbReference type="GO" id="GO:0004129">
    <property type="term" value="F:cytochrome-c oxidase activity"/>
    <property type="evidence" value="ECO:0007669"/>
    <property type="project" value="InterPro"/>
</dbReference>
<keyword evidence="1" id="KW-1133">Transmembrane helix</keyword>
<dbReference type="GO" id="GO:0009060">
    <property type="term" value="P:aerobic respiration"/>
    <property type="evidence" value="ECO:0007669"/>
    <property type="project" value="InterPro"/>
</dbReference>
<feature type="transmembrane region" description="Helical" evidence="1">
    <location>
        <begin position="84"/>
        <end position="110"/>
    </location>
</feature>
<keyword evidence="1" id="KW-0472">Membrane</keyword>
<feature type="transmembrane region" description="Helical" evidence="1">
    <location>
        <begin position="130"/>
        <end position="152"/>
    </location>
</feature>
<feature type="transmembrane region" description="Helical" evidence="1">
    <location>
        <begin position="7"/>
        <end position="25"/>
    </location>
</feature>
<feature type="transmembrane region" description="Helical" evidence="1">
    <location>
        <begin position="164"/>
        <end position="190"/>
    </location>
</feature>
<protein>
    <recommendedName>
        <fullName evidence="2">Cytochrome oxidase subunit I profile domain-containing protein</fullName>
    </recommendedName>
</protein>
<dbReference type="OrthoDB" id="44030at2157"/>
<accession>A0A2U9ILR4</accession>
<evidence type="ECO:0000256" key="1">
    <source>
        <dbReference type="SAM" id="Phobius"/>
    </source>
</evidence>
<feature type="transmembrane region" description="Helical" evidence="1">
    <location>
        <begin position="269"/>
        <end position="291"/>
    </location>
</feature>
<dbReference type="PANTHER" id="PTHR10422">
    <property type="entry name" value="CYTOCHROME C OXIDASE SUBUNIT 1"/>
    <property type="match status" value="1"/>
</dbReference>
<dbReference type="GO" id="GO:0016020">
    <property type="term" value="C:membrane"/>
    <property type="evidence" value="ECO:0007669"/>
    <property type="project" value="InterPro"/>
</dbReference>
<feature type="domain" description="Cytochrome oxidase subunit I profile" evidence="2">
    <location>
        <begin position="1"/>
        <end position="472"/>
    </location>
</feature>
<feature type="transmembrane region" description="Helical" evidence="1">
    <location>
        <begin position="303"/>
        <end position="323"/>
    </location>
</feature>
<dbReference type="PROSITE" id="PS50855">
    <property type="entry name" value="COX1"/>
    <property type="match status" value="1"/>
</dbReference>
<feature type="transmembrane region" description="Helical" evidence="1">
    <location>
        <begin position="372"/>
        <end position="395"/>
    </location>
</feature>
<dbReference type="GeneID" id="36837263"/>
<dbReference type="PRINTS" id="PR01165">
    <property type="entry name" value="CYCOXIDASEI"/>
</dbReference>
<sequence length="472" mass="53989">MARIRSSLLYFLTSLAWLGITGIGAMNLRTYLLNEGSIKFDEVYYFFLTLHGDAGMIGFIQFATLSIIIFFLEKNKINLKSSLLSILLILMNSGLIVYFAGGPIVGWYMLYPLATQSFNFIGVYGNNYFWISYLGILIESISVEITSIYLFLKMIKNKLSYISSVFPFISAVLMIFAVPFLSVVSILYIINATYSFNFSPILSASLFWEYASPSTYFLTFSIFGVLFYIFKPYSERWINWIKYPLIIFPFTIFANHLQTWPINADLREFSDFCSIILSGFLGIIFLDLVIPLFNDRKYDFTKILGILCLLGFLTSSFSFVLPFNFVDPIFHNTYYVVGSFHSIIWDFLITGFTLAFYLLVEDKKISINEKMLNNLILLGLVLWELSSTAIAVVMMDDGYSGLIRREILIPKIFMPSMILISSLAFIAISSIGLTYSVIISELILSVKAERVKKAERKNIINVIRNIIRIFNS</sequence>
<dbReference type="InterPro" id="IPR000883">
    <property type="entry name" value="Cyt_C_Oxase_1"/>
</dbReference>
<keyword evidence="4" id="KW-1185">Reference proteome</keyword>
<feature type="transmembrane region" description="Helical" evidence="1">
    <location>
        <begin position="343"/>
        <end position="360"/>
    </location>
</feature>
<dbReference type="GO" id="GO:0015990">
    <property type="term" value="P:electron transport coupled proton transport"/>
    <property type="evidence" value="ECO:0007669"/>
    <property type="project" value="TreeGrafter"/>
</dbReference>
<dbReference type="RefSeq" id="WP_110379835.1">
    <property type="nucleotide sequence ID" value="NZ_CP029288.2"/>
</dbReference>
<dbReference type="Gene3D" id="1.20.210.10">
    <property type="entry name" value="Cytochrome c oxidase-like, subunit I domain"/>
    <property type="match status" value="1"/>
</dbReference>
<evidence type="ECO:0000313" key="3">
    <source>
        <dbReference type="EMBL" id="AWR96945.1"/>
    </source>
</evidence>
<keyword evidence="1" id="KW-0812">Transmembrane</keyword>
<dbReference type="AlphaFoldDB" id="A0A2U9ILR4"/>
<dbReference type="SUPFAM" id="SSF81442">
    <property type="entry name" value="Cytochrome c oxidase subunit I-like"/>
    <property type="match status" value="1"/>
</dbReference>
<dbReference type="PANTHER" id="PTHR10422:SF18">
    <property type="entry name" value="CYTOCHROME C OXIDASE SUBUNIT 1"/>
    <property type="match status" value="1"/>
</dbReference>
<proteinExistence type="predicted"/>
<organism evidence="3 4">
    <name type="scientific">Acidianus sulfidivorans JP7</name>
    <dbReference type="NCBI Taxonomy" id="619593"/>
    <lineage>
        <taxon>Archaea</taxon>
        <taxon>Thermoproteota</taxon>
        <taxon>Thermoprotei</taxon>
        <taxon>Sulfolobales</taxon>
        <taxon>Sulfolobaceae</taxon>
        <taxon>Acidianus</taxon>
    </lineage>
</organism>
<evidence type="ECO:0000259" key="2">
    <source>
        <dbReference type="PROSITE" id="PS50855"/>
    </source>
</evidence>
<feature type="transmembrane region" description="Helical" evidence="1">
    <location>
        <begin position="45"/>
        <end position="72"/>
    </location>
</feature>
<gene>
    <name evidence="3" type="ORF">DFR86_04800</name>
</gene>
<dbReference type="InterPro" id="IPR036927">
    <property type="entry name" value="Cyt_c_oxase-like_su1_sf"/>
</dbReference>
<dbReference type="Pfam" id="PF00115">
    <property type="entry name" value="COX1"/>
    <property type="match status" value="1"/>
</dbReference>
<dbReference type="GO" id="GO:0022904">
    <property type="term" value="P:respiratory electron transport chain"/>
    <property type="evidence" value="ECO:0007669"/>
    <property type="project" value="TreeGrafter"/>
</dbReference>
<feature type="transmembrane region" description="Helical" evidence="1">
    <location>
        <begin position="210"/>
        <end position="230"/>
    </location>
</feature>
<dbReference type="GO" id="GO:0020037">
    <property type="term" value="F:heme binding"/>
    <property type="evidence" value="ECO:0007669"/>
    <property type="project" value="InterPro"/>
</dbReference>
<feature type="transmembrane region" description="Helical" evidence="1">
    <location>
        <begin position="415"/>
        <end position="444"/>
    </location>
</feature>
<evidence type="ECO:0000313" key="4">
    <source>
        <dbReference type="Proteomes" id="UP000248410"/>
    </source>
</evidence>
<dbReference type="EMBL" id="CP029288">
    <property type="protein sequence ID" value="AWR96945.1"/>
    <property type="molecule type" value="Genomic_DNA"/>
</dbReference>